<dbReference type="Proteomes" id="UP001258315">
    <property type="component" value="Unassembled WGS sequence"/>
</dbReference>
<protein>
    <submittedName>
        <fullName evidence="5">Type I restriction enzyme S subunit</fullName>
        <ecNumber evidence="5">3.1.21.3</ecNumber>
    </submittedName>
</protein>
<organism evidence="5 6">
    <name type="scientific">Mucilaginibacter terrae</name>
    <dbReference type="NCBI Taxonomy" id="1955052"/>
    <lineage>
        <taxon>Bacteria</taxon>
        <taxon>Pseudomonadati</taxon>
        <taxon>Bacteroidota</taxon>
        <taxon>Sphingobacteriia</taxon>
        <taxon>Sphingobacteriales</taxon>
        <taxon>Sphingobacteriaceae</taxon>
        <taxon>Mucilaginibacter</taxon>
    </lineage>
</organism>
<feature type="domain" description="Type I restriction modification DNA specificity" evidence="4">
    <location>
        <begin position="19"/>
        <end position="198"/>
    </location>
</feature>
<keyword evidence="3" id="KW-0238">DNA-binding</keyword>
<sequence length="429" mass="49292">MVDNNNIITSNRSPRFRQDWKFAKLKNVAQVNFSTVDRHEYDSENSVAVCHYPQAYKNEIISQSTILSSGTCTDNEKSQYLLKRGRIILTKDSESAEDIGIATYISEDIPNAVCGYHLALIVPDENLVDPLFLFWYLKSQKVRYYFTINANGVTRFGLSKSAIQNVEVPLPPLEEQKFLGTYLLEKIKNCDEILKGKETIISLLREKKFSLITEAVTKGLNKNVLLKESSQAWLGRVPKHWNLKKNKFLFKIKKNIAGELGYNVLSVTQKGIKIKNINSNKGQISFDYSKYQLVEPGDFIMNHMDLLTGYIDISKWSGVTSPDYRVFYVIDNNSCNKYYLYLFQLCYINKIFYGLGQGVSQLGRWRMPSHEFNDFIVPSPPLFEQVEIVEYLDNLTGNIDALIVQELATIDLLNEYRTSIISESYSRND</sequence>
<gene>
    <name evidence="5" type="ORF">QE417_000134</name>
</gene>
<evidence type="ECO:0000256" key="3">
    <source>
        <dbReference type="ARBA" id="ARBA00023125"/>
    </source>
</evidence>
<dbReference type="InterPro" id="IPR051212">
    <property type="entry name" value="Type-I_RE_S_subunit"/>
</dbReference>
<reference evidence="6" key="1">
    <citation type="submission" date="2023-07" db="EMBL/GenBank/DDBJ databases">
        <title>Functional and genomic diversity of the sorghum phyllosphere microbiome.</title>
        <authorList>
            <person name="Shade A."/>
        </authorList>
    </citation>
    <scope>NUCLEOTIDE SEQUENCE [LARGE SCALE GENOMIC DNA]</scope>
    <source>
        <strain evidence="6">SORGH_AS_0422</strain>
    </source>
</reference>
<comment type="similarity">
    <text evidence="1">Belongs to the type-I restriction system S methylase family.</text>
</comment>
<keyword evidence="2" id="KW-0680">Restriction system</keyword>
<evidence type="ECO:0000313" key="6">
    <source>
        <dbReference type="Proteomes" id="UP001258315"/>
    </source>
</evidence>
<dbReference type="PANTHER" id="PTHR43140:SF1">
    <property type="entry name" value="TYPE I RESTRICTION ENZYME ECOKI SPECIFICITY SUBUNIT"/>
    <property type="match status" value="1"/>
</dbReference>
<dbReference type="InterPro" id="IPR000055">
    <property type="entry name" value="Restrct_endonuc_typeI_TRD"/>
</dbReference>
<comment type="caution">
    <text evidence="5">The sequence shown here is derived from an EMBL/GenBank/DDBJ whole genome shotgun (WGS) entry which is preliminary data.</text>
</comment>
<proteinExistence type="inferred from homology"/>
<evidence type="ECO:0000313" key="5">
    <source>
        <dbReference type="EMBL" id="MDT3401062.1"/>
    </source>
</evidence>
<dbReference type="PANTHER" id="PTHR43140">
    <property type="entry name" value="TYPE-1 RESTRICTION ENZYME ECOKI SPECIFICITY PROTEIN"/>
    <property type="match status" value="1"/>
</dbReference>
<accession>A0ABU3GQ29</accession>
<evidence type="ECO:0000256" key="2">
    <source>
        <dbReference type="ARBA" id="ARBA00022747"/>
    </source>
</evidence>
<keyword evidence="5" id="KW-0378">Hydrolase</keyword>
<dbReference type="SUPFAM" id="SSF116734">
    <property type="entry name" value="DNA methylase specificity domain"/>
    <property type="match status" value="2"/>
</dbReference>
<dbReference type="Gene3D" id="3.90.220.20">
    <property type="entry name" value="DNA methylase specificity domains"/>
    <property type="match status" value="2"/>
</dbReference>
<dbReference type="EC" id="3.1.21.3" evidence="5"/>
<dbReference type="InterPro" id="IPR044946">
    <property type="entry name" value="Restrct_endonuc_typeI_TRD_sf"/>
</dbReference>
<name>A0ABU3GQ29_9SPHI</name>
<evidence type="ECO:0000259" key="4">
    <source>
        <dbReference type="Pfam" id="PF01420"/>
    </source>
</evidence>
<dbReference type="GO" id="GO:0009035">
    <property type="term" value="F:type I site-specific deoxyribonuclease activity"/>
    <property type="evidence" value="ECO:0007669"/>
    <property type="project" value="UniProtKB-EC"/>
</dbReference>
<dbReference type="Pfam" id="PF01420">
    <property type="entry name" value="Methylase_S"/>
    <property type="match status" value="2"/>
</dbReference>
<feature type="domain" description="Type I restriction modification DNA specificity" evidence="4">
    <location>
        <begin position="273"/>
        <end position="408"/>
    </location>
</feature>
<evidence type="ECO:0000256" key="1">
    <source>
        <dbReference type="ARBA" id="ARBA00010923"/>
    </source>
</evidence>
<dbReference type="RefSeq" id="WP_311946876.1">
    <property type="nucleotide sequence ID" value="NZ_JAVLVU010000001.1"/>
</dbReference>
<dbReference type="EMBL" id="JAVLVU010000001">
    <property type="protein sequence ID" value="MDT3401062.1"/>
    <property type="molecule type" value="Genomic_DNA"/>
</dbReference>
<keyword evidence="6" id="KW-1185">Reference proteome</keyword>